<dbReference type="InterPro" id="IPR053213">
    <property type="entry name" value="RLP29"/>
</dbReference>
<feature type="signal peptide" evidence="6">
    <location>
        <begin position="1"/>
        <end position="20"/>
    </location>
</feature>
<comment type="subcellular location">
    <subcellularLocation>
        <location evidence="1">Membrane</location>
    </subcellularLocation>
</comment>
<dbReference type="EMBL" id="JAGGNH010000008">
    <property type="protein sequence ID" value="KAJ0965374.1"/>
    <property type="molecule type" value="Genomic_DNA"/>
</dbReference>
<organism evidence="7 8">
    <name type="scientific">Dioscorea zingiberensis</name>
    <dbReference type="NCBI Taxonomy" id="325984"/>
    <lineage>
        <taxon>Eukaryota</taxon>
        <taxon>Viridiplantae</taxon>
        <taxon>Streptophyta</taxon>
        <taxon>Embryophyta</taxon>
        <taxon>Tracheophyta</taxon>
        <taxon>Spermatophyta</taxon>
        <taxon>Magnoliopsida</taxon>
        <taxon>Liliopsida</taxon>
        <taxon>Dioscoreales</taxon>
        <taxon>Dioscoreaceae</taxon>
        <taxon>Dioscorea</taxon>
    </lineage>
</organism>
<keyword evidence="5" id="KW-0472">Membrane</keyword>
<sequence>MSSLLFSIILIISVIPPISPSSSSSSTSPSDIHALSSFLSSIHPSSIPPFSCLSSWNFSSDPCHPSTPSHFLCALSCSSSSPSRITSISLDPAGYSSSSFPLSLLSLPSLSLLSLSSNSFSGPLPPSLPSLSSLSILDLSHNSFSGPIPPSLSSLSSLSSLDLSHNSFSGSIPPSLSSLSSLSLLDLSFNHLSGPLPPSLPPNLLTLALKANSLSDPIKSSTFRPLTKLEVAELSSNSFTGALGAWFLLLPSLQQVDLSNNSLTSLEVSAGAGESLVAVDLSYNRIEGGLPVGLAAFPALAALSLRHNRLRGGIPAEYYGGKKGTPFRRLFLDGNFLNGRVPAGFLGKGAGAGEVLTGSFGDNCLASCPASVGLCSPVQKPASVCKQAYGSGRRGS</sequence>
<dbReference type="SMART" id="SM00369">
    <property type="entry name" value="LRR_TYP"/>
    <property type="match status" value="4"/>
</dbReference>
<dbReference type="Pfam" id="PF00560">
    <property type="entry name" value="LRR_1"/>
    <property type="match status" value="1"/>
</dbReference>
<keyword evidence="3 6" id="KW-0732">Signal</keyword>
<evidence type="ECO:0000313" key="8">
    <source>
        <dbReference type="Proteomes" id="UP001085076"/>
    </source>
</evidence>
<dbReference type="InterPro" id="IPR003591">
    <property type="entry name" value="Leu-rich_rpt_typical-subtyp"/>
</dbReference>
<evidence type="ECO:0000256" key="1">
    <source>
        <dbReference type="ARBA" id="ARBA00004370"/>
    </source>
</evidence>
<keyword evidence="8" id="KW-1185">Reference proteome</keyword>
<evidence type="ECO:0000256" key="4">
    <source>
        <dbReference type="ARBA" id="ARBA00022737"/>
    </source>
</evidence>
<evidence type="ECO:0000256" key="2">
    <source>
        <dbReference type="ARBA" id="ARBA00022614"/>
    </source>
</evidence>
<feature type="chain" id="PRO_5039195494" evidence="6">
    <location>
        <begin position="21"/>
        <end position="396"/>
    </location>
</feature>
<dbReference type="OrthoDB" id="676979at2759"/>
<reference evidence="7" key="1">
    <citation type="submission" date="2021-03" db="EMBL/GenBank/DDBJ databases">
        <authorList>
            <person name="Li Z."/>
            <person name="Yang C."/>
        </authorList>
    </citation>
    <scope>NUCLEOTIDE SEQUENCE</scope>
    <source>
        <strain evidence="7">Dzin_1.0</strain>
        <tissue evidence="7">Leaf</tissue>
    </source>
</reference>
<evidence type="ECO:0000313" key="7">
    <source>
        <dbReference type="EMBL" id="KAJ0965374.1"/>
    </source>
</evidence>
<dbReference type="Proteomes" id="UP001085076">
    <property type="component" value="Miscellaneous, Linkage group lg08"/>
</dbReference>
<dbReference type="PANTHER" id="PTHR48009">
    <property type="entry name" value="LEUCINE-RICH REPEAT (LRR) FAMILY PROTEIN"/>
    <property type="match status" value="1"/>
</dbReference>
<dbReference type="InterPro" id="IPR032675">
    <property type="entry name" value="LRR_dom_sf"/>
</dbReference>
<dbReference type="PRINTS" id="PR00019">
    <property type="entry name" value="LEURICHRPT"/>
</dbReference>
<accession>A0A9D5H6S1</accession>
<dbReference type="PANTHER" id="PTHR48009:SF9">
    <property type="entry name" value="LRR RECEPTOR-LIKE SERINE_THREONINE-PROTEIN KINASE GSO1"/>
    <property type="match status" value="1"/>
</dbReference>
<keyword evidence="2" id="KW-0433">Leucine-rich repeat</keyword>
<dbReference type="AlphaFoldDB" id="A0A9D5H6S1"/>
<comment type="caution">
    <text evidence="7">The sequence shown here is derived from an EMBL/GenBank/DDBJ whole genome shotgun (WGS) entry which is preliminary data.</text>
</comment>
<dbReference type="SUPFAM" id="SSF52058">
    <property type="entry name" value="L domain-like"/>
    <property type="match status" value="1"/>
</dbReference>
<reference evidence="7" key="2">
    <citation type="journal article" date="2022" name="Hortic Res">
        <title>The genome of Dioscorea zingiberensis sheds light on the biosynthesis, origin and evolution of the medicinally important diosgenin saponins.</title>
        <authorList>
            <person name="Li Y."/>
            <person name="Tan C."/>
            <person name="Li Z."/>
            <person name="Guo J."/>
            <person name="Li S."/>
            <person name="Chen X."/>
            <person name="Wang C."/>
            <person name="Dai X."/>
            <person name="Yang H."/>
            <person name="Song W."/>
            <person name="Hou L."/>
            <person name="Xu J."/>
            <person name="Tong Z."/>
            <person name="Xu A."/>
            <person name="Yuan X."/>
            <person name="Wang W."/>
            <person name="Yang Q."/>
            <person name="Chen L."/>
            <person name="Sun Z."/>
            <person name="Wang K."/>
            <person name="Pan B."/>
            <person name="Chen J."/>
            <person name="Bao Y."/>
            <person name="Liu F."/>
            <person name="Qi X."/>
            <person name="Gang D.R."/>
            <person name="Wen J."/>
            <person name="Li J."/>
        </authorList>
    </citation>
    <scope>NUCLEOTIDE SEQUENCE</scope>
    <source>
        <strain evidence="7">Dzin_1.0</strain>
    </source>
</reference>
<dbReference type="FunFam" id="3.80.10.10:FF:000400">
    <property type="entry name" value="Nuclear pore complex protein NUP107"/>
    <property type="match status" value="1"/>
</dbReference>
<proteinExistence type="predicted"/>
<dbReference type="GO" id="GO:0016020">
    <property type="term" value="C:membrane"/>
    <property type="evidence" value="ECO:0007669"/>
    <property type="project" value="UniProtKB-SubCell"/>
</dbReference>
<dbReference type="Pfam" id="PF13855">
    <property type="entry name" value="LRR_8"/>
    <property type="match status" value="2"/>
</dbReference>
<name>A0A9D5H6S1_9LILI</name>
<protein>
    <submittedName>
        <fullName evidence="7">Uncharacterized protein</fullName>
    </submittedName>
</protein>
<evidence type="ECO:0000256" key="6">
    <source>
        <dbReference type="SAM" id="SignalP"/>
    </source>
</evidence>
<dbReference type="InterPro" id="IPR001611">
    <property type="entry name" value="Leu-rich_rpt"/>
</dbReference>
<evidence type="ECO:0000256" key="3">
    <source>
        <dbReference type="ARBA" id="ARBA00022729"/>
    </source>
</evidence>
<gene>
    <name evidence="7" type="ORF">J5N97_026512</name>
</gene>
<keyword evidence="4" id="KW-0677">Repeat</keyword>
<evidence type="ECO:0000256" key="5">
    <source>
        <dbReference type="ARBA" id="ARBA00023136"/>
    </source>
</evidence>
<dbReference type="Gene3D" id="3.80.10.10">
    <property type="entry name" value="Ribonuclease Inhibitor"/>
    <property type="match status" value="2"/>
</dbReference>